<reference evidence="2 3" key="1">
    <citation type="submission" date="2019-03" db="EMBL/GenBank/DDBJ databases">
        <title>Genomics of glacier-inhabiting Cryobacterium strains.</title>
        <authorList>
            <person name="Liu Q."/>
            <person name="Xin Y.-H."/>
        </authorList>
    </citation>
    <scope>NUCLEOTIDE SEQUENCE [LARGE SCALE GENOMIC DNA]</scope>
    <source>
        <strain evidence="2 3">Sr47</strain>
    </source>
</reference>
<proteinExistence type="predicted"/>
<dbReference type="RefSeq" id="WP_134489542.1">
    <property type="nucleotide sequence ID" value="NZ_SOEZ01000037.1"/>
</dbReference>
<organism evidence="2 3">
    <name type="scientific">Cryobacterium tagatosivorans</name>
    <dbReference type="NCBI Taxonomy" id="1259199"/>
    <lineage>
        <taxon>Bacteria</taxon>
        <taxon>Bacillati</taxon>
        <taxon>Actinomycetota</taxon>
        <taxon>Actinomycetes</taxon>
        <taxon>Micrococcales</taxon>
        <taxon>Microbacteriaceae</taxon>
        <taxon>Cryobacterium</taxon>
    </lineage>
</organism>
<evidence type="ECO:0000313" key="2">
    <source>
        <dbReference type="EMBL" id="TFB52280.1"/>
    </source>
</evidence>
<evidence type="ECO:0000259" key="1">
    <source>
        <dbReference type="PROSITE" id="PS50943"/>
    </source>
</evidence>
<sequence>MVSTGDWTQARVAERLHVSRATISKWVCRYPVHWGRYIVIGVRCCAPGRWPRCGSQHRAS</sequence>
<dbReference type="InterPro" id="IPR001387">
    <property type="entry name" value="Cro/C1-type_HTH"/>
</dbReference>
<comment type="caution">
    <text evidence="2">The sequence shown here is derived from an EMBL/GenBank/DDBJ whole genome shotgun (WGS) entry which is preliminary data.</text>
</comment>
<evidence type="ECO:0000313" key="3">
    <source>
        <dbReference type="Proteomes" id="UP000297866"/>
    </source>
</evidence>
<gene>
    <name evidence="2" type="ORF">E3O23_07095</name>
</gene>
<accession>A0A4R8UET0</accession>
<dbReference type="OrthoDB" id="568335at2"/>
<dbReference type="AlphaFoldDB" id="A0A4R8UET0"/>
<dbReference type="CDD" id="cd00093">
    <property type="entry name" value="HTH_XRE"/>
    <property type="match status" value="1"/>
</dbReference>
<dbReference type="EMBL" id="SOEZ01000037">
    <property type="protein sequence ID" value="TFB52280.1"/>
    <property type="molecule type" value="Genomic_DNA"/>
</dbReference>
<name>A0A4R8UET0_9MICO</name>
<dbReference type="Pfam" id="PF13384">
    <property type="entry name" value="HTH_23"/>
    <property type="match status" value="1"/>
</dbReference>
<feature type="domain" description="HTH cro/C1-type" evidence="1">
    <location>
        <begin position="7"/>
        <end position="26"/>
    </location>
</feature>
<dbReference type="Proteomes" id="UP000297866">
    <property type="component" value="Unassembled WGS sequence"/>
</dbReference>
<dbReference type="PROSITE" id="PS50943">
    <property type="entry name" value="HTH_CROC1"/>
    <property type="match status" value="1"/>
</dbReference>
<keyword evidence="3" id="KW-1185">Reference proteome</keyword>
<protein>
    <submittedName>
        <fullName evidence="2">XRE family transcriptional regulator</fullName>
    </submittedName>
</protein>